<dbReference type="CDD" id="cd03784">
    <property type="entry name" value="GT1_Gtf-like"/>
    <property type="match status" value="1"/>
</dbReference>
<gene>
    <name evidence="5" type="ORF">PVAND_014204</name>
</gene>
<feature type="transmembrane region" description="Helical" evidence="4">
    <location>
        <begin position="142"/>
        <end position="161"/>
    </location>
</feature>
<keyword evidence="2" id="KW-0328">Glycosyltransferase</keyword>
<comment type="caution">
    <text evidence="5">The sequence shown here is derived from an EMBL/GenBank/DDBJ whole genome shotgun (WGS) entry which is preliminary data.</text>
</comment>
<organism evidence="5 6">
    <name type="scientific">Polypedilum vanderplanki</name>
    <name type="common">Sleeping chironomid midge</name>
    <dbReference type="NCBI Taxonomy" id="319348"/>
    <lineage>
        <taxon>Eukaryota</taxon>
        <taxon>Metazoa</taxon>
        <taxon>Ecdysozoa</taxon>
        <taxon>Arthropoda</taxon>
        <taxon>Hexapoda</taxon>
        <taxon>Insecta</taxon>
        <taxon>Pterygota</taxon>
        <taxon>Neoptera</taxon>
        <taxon>Endopterygota</taxon>
        <taxon>Diptera</taxon>
        <taxon>Nematocera</taxon>
        <taxon>Chironomoidea</taxon>
        <taxon>Chironomidae</taxon>
        <taxon>Chironominae</taxon>
        <taxon>Polypedilum</taxon>
        <taxon>Polypedilum</taxon>
    </lineage>
</organism>
<dbReference type="GO" id="GO:0008194">
    <property type="term" value="F:UDP-glycosyltransferase activity"/>
    <property type="evidence" value="ECO:0007669"/>
    <property type="project" value="InterPro"/>
</dbReference>
<evidence type="ECO:0000256" key="2">
    <source>
        <dbReference type="ARBA" id="ARBA00022676"/>
    </source>
</evidence>
<dbReference type="InterPro" id="IPR002213">
    <property type="entry name" value="UDP_glucos_trans"/>
</dbReference>
<dbReference type="AlphaFoldDB" id="A0A9J6CS17"/>
<accession>A0A9J6CS17</accession>
<evidence type="ECO:0000256" key="4">
    <source>
        <dbReference type="SAM" id="Phobius"/>
    </source>
</evidence>
<dbReference type="InterPro" id="IPR050271">
    <property type="entry name" value="UDP-glycosyltransferase"/>
</dbReference>
<dbReference type="SUPFAM" id="SSF53756">
    <property type="entry name" value="UDP-Glycosyltransferase/glycogen phosphorylase"/>
    <property type="match status" value="1"/>
</dbReference>
<evidence type="ECO:0000256" key="1">
    <source>
        <dbReference type="ARBA" id="ARBA00009995"/>
    </source>
</evidence>
<reference evidence="5" key="1">
    <citation type="submission" date="2021-03" db="EMBL/GenBank/DDBJ databases">
        <title>Chromosome level genome of the anhydrobiotic midge Polypedilum vanderplanki.</title>
        <authorList>
            <person name="Yoshida Y."/>
            <person name="Kikawada T."/>
            <person name="Gusev O."/>
        </authorList>
    </citation>
    <scope>NUCLEOTIDE SEQUENCE</scope>
    <source>
        <strain evidence="5">NIAS01</strain>
        <tissue evidence="5">Whole body or cell culture</tissue>
    </source>
</reference>
<keyword evidence="6" id="KW-1185">Reference proteome</keyword>
<evidence type="ECO:0000313" key="5">
    <source>
        <dbReference type="EMBL" id="KAG5685001.1"/>
    </source>
</evidence>
<keyword evidence="4" id="KW-1133">Transmembrane helix</keyword>
<dbReference type="EMBL" id="JADBJN010000001">
    <property type="protein sequence ID" value="KAG5685001.1"/>
    <property type="molecule type" value="Genomic_DNA"/>
</dbReference>
<keyword evidence="4" id="KW-0472">Membrane</keyword>
<dbReference type="OrthoDB" id="5835829at2759"/>
<dbReference type="Pfam" id="PF00201">
    <property type="entry name" value="UDPGT"/>
    <property type="match status" value="1"/>
</dbReference>
<evidence type="ECO:0008006" key="7">
    <source>
        <dbReference type="Google" id="ProtNLM"/>
    </source>
</evidence>
<name>A0A9J6CS17_POLVA</name>
<comment type="similarity">
    <text evidence="1">Belongs to the UDP-glycosyltransferase family.</text>
</comment>
<dbReference type="PANTHER" id="PTHR48043">
    <property type="entry name" value="EG:EG0003.4 PROTEIN-RELATED"/>
    <property type="match status" value="1"/>
</dbReference>
<sequence>MIKPWLSQNDILAHKNVKAFISHSGMLSTLESTWHGIPIIGIPLYADQIRNLKKSMNAGAAVKVDFHEITTENLKSALLEILENPKYKTNMEMRSKLFRDQPEKPLDRAIWWCEYVTRNPKATHMKAAEFNLGLFGSQFWDMQVIFIVLISLFVCIIKKILKNVFMKSSKKIDKSKKNN</sequence>
<dbReference type="PANTHER" id="PTHR48043:SF159">
    <property type="entry name" value="EG:EG0003.4 PROTEIN-RELATED"/>
    <property type="match status" value="1"/>
</dbReference>
<evidence type="ECO:0000256" key="3">
    <source>
        <dbReference type="ARBA" id="ARBA00022679"/>
    </source>
</evidence>
<keyword evidence="3" id="KW-0808">Transferase</keyword>
<protein>
    <recommendedName>
        <fullName evidence="7">Glucuronosyltransferase</fullName>
    </recommendedName>
</protein>
<proteinExistence type="inferred from homology"/>
<dbReference type="Proteomes" id="UP001107558">
    <property type="component" value="Chromosome 1"/>
</dbReference>
<keyword evidence="4" id="KW-0812">Transmembrane</keyword>
<dbReference type="Gene3D" id="3.40.50.2000">
    <property type="entry name" value="Glycogen Phosphorylase B"/>
    <property type="match status" value="1"/>
</dbReference>
<evidence type="ECO:0000313" key="6">
    <source>
        <dbReference type="Proteomes" id="UP001107558"/>
    </source>
</evidence>